<keyword evidence="6 8" id="KW-0139">CF(1)</keyword>
<evidence type="ECO:0000256" key="7">
    <source>
        <dbReference type="ARBA" id="ARBA00023310"/>
    </source>
</evidence>
<dbReference type="InterPro" id="IPR026015">
    <property type="entry name" value="ATP_synth_OSCP/delta_N_sf"/>
</dbReference>
<comment type="function">
    <text evidence="8">This protein is part of the stalk that links CF(0) to CF(1). It either transmits conformational changes from CF(0) to CF(1) or is implicated in proton conduction.</text>
</comment>
<dbReference type="GO" id="GO:0045259">
    <property type="term" value="C:proton-transporting ATP synthase complex"/>
    <property type="evidence" value="ECO:0007669"/>
    <property type="project" value="UniProtKB-KW"/>
</dbReference>
<comment type="caution">
    <text evidence="9">The sequence shown here is derived from an EMBL/GenBank/DDBJ whole genome shotgun (WGS) entry which is preliminary data.</text>
</comment>
<dbReference type="Gene3D" id="1.10.520.20">
    <property type="entry name" value="N-terminal domain of the delta subunit of the F1F0-ATP synthase"/>
    <property type="match status" value="1"/>
</dbReference>
<dbReference type="Pfam" id="PF00213">
    <property type="entry name" value="OSCP"/>
    <property type="match status" value="1"/>
</dbReference>
<dbReference type="InterPro" id="IPR020781">
    <property type="entry name" value="ATPase_OSCP/d_CS"/>
</dbReference>
<evidence type="ECO:0000313" key="10">
    <source>
        <dbReference type="Proteomes" id="UP000615026"/>
    </source>
</evidence>
<keyword evidence="5 8" id="KW-0472">Membrane</keyword>
<evidence type="ECO:0000256" key="3">
    <source>
        <dbReference type="ARBA" id="ARBA00022781"/>
    </source>
</evidence>
<evidence type="ECO:0000256" key="2">
    <source>
        <dbReference type="ARBA" id="ARBA00022448"/>
    </source>
</evidence>
<sequence length="187" mass="20348">MKDSVVIEGLVNPYAQALLSIAQNGNLTDRFAQDCSSIRSLLDSSPELADLLENPIVNSDVKKGVLRQILGDGVHPTMLNFVMLLVDRGRIGFLSLMCRRYQTLFRELNQIVLAEVISAVPLSDDQRESIRQKVIAMTGANSVELEASLDSELLGGVIIKVGSQVVDASLRGQLRRIGVQLSSASSR</sequence>
<dbReference type="HAMAP" id="MF_01416">
    <property type="entry name" value="ATP_synth_delta_bact"/>
    <property type="match status" value="1"/>
</dbReference>
<comment type="similarity">
    <text evidence="8">Belongs to the ATPase delta chain family.</text>
</comment>
<dbReference type="PANTHER" id="PTHR11910">
    <property type="entry name" value="ATP SYNTHASE DELTA CHAIN"/>
    <property type="match status" value="1"/>
</dbReference>
<dbReference type="SUPFAM" id="SSF47928">
    <property type="entry name" value="N-terminal domain of the delta subunit of the F1F0-ATP synthase"/>
    <property type="match status" value="1"/>
</dbReference>
<dbReference type="PRINTS" id="PR00125">
    <property type="entry name" value="ATPASEDELTA"/>
</dbReference>
<organism evidence="9 10">
    <name type="scientific">Leptolyngbya cf. ectocarpi LEGE 11479</name>
    <dbReference type="NCBI Taxonomy" id="1828722"/>
    <lineage>
        <taxon>Bacteria</taxon>
        <taxon>Bacillati</taxon>
        <taxon>Cyanobacteriota</taxon>
        <taxon>Cyanophyceae</taxon>
        <taxon>Leptolyngbyales</taxon>
        <taxon>Leptolyngbyaceae</taxon>
        <taxon>Leptolyngbya group</taxon>
        <taxon>Leptolyngbya</taxon>
    </lineage>
</organism>
<name>A0A928ZWM8_LEPEC</name>
<gene>
    <name evidence="8" type="primary">atpH</name>
    <name evidence="8" type="synonym">atpD</name>
    <name evidence="9" type="ORF">IQ260_19530</name>
</gene>
<dbReference type="RefSeq" id="WP_193994768.1">
    <property type="nucleotide sequence ID" value="NZ_JADEXP010000206.1"/>
</dbReference>
<dbReference type="NCBIfam" id="TIGR01145">
    <property type="entry name" value="ATP_synt_delta"/>
    <property type="match status" value="1"/>
</dbReference>
<evidence type="ECO:0000256" key="6">
    <source>
        <dbReference type="ARBA" id="ARBA00023196"/>
    </source>
</evidence>
<dbReference type="GO" id="GO:0031676">
    <property type="term" value="C:plasma membrane-derived thylakoid membrane"/>
    <property type="evidence" value="ECO:0007669"/>
    <property type="project" value="UniProtKB-SubCell"/>
</dbReference>
<keyword evidence="7 8" id="KW-0066">ATP synthesis</keyword>
<comment type="function">
    <text evidence="8">F(1)F(0) ATP synthase produces ATP from ADP in the presence of a proton or sodium gradient. F-type ATPases consist of two structural domains, F(1) containing the extramembraneous catalytic core and F(0) containing the membrane proton channel, linked together by a central stalk and a peripheral stalk. During catalysis, ATP synthesis in the catalytic domain of F(1) is coupled via a rotary mechanism of the central stalk subunits to proton translocation.</text>
</comment>
<keyword evidence="3 8" id="KW-0375">Hydrogen ion transport</keyword>
<evidence type="ECO:0000256" key="5">
    <source>
        <dbReference type="ARBA" id="ARBA00023136"/>
    </source>
</evidence>
<evidence type="ECO:0000256" key="8">
    <source>
        <dbReference type="HAMAP-Rule" id="MF_01416"/>
    </source>
</evidence>
<evidence type="ECO:0000256" key="4">
    <source>
        <dbReference type="ARBA" id="ARBA00023065"/>
    </source>
</evidence>
<comment type="subcellular location">
    <subcellularLocation>
        <location evidence="8">Cellular thylakoid membrane</location>
        <topology evidence="8">Peripheral membrane protein</topology>
    </subcellularLocation>
    <subcellularLocation>
        <location evidence="1">Membrane</location>
    </subcellularLocation>
</comment>
<dbReference type="EMBL" id="JADEXP010000206">
    <property type="protein sequence ID" value="MBE9068839.1"/>
    <property type="molecule type" value="Genomic_DNA"/>
</dbReference>
<keyword evidence="10" id="KW-1185">Reference proteome</keyword>
<keyword evidence="8" id="KW-0793">Thylakoid</keyword>
<accession>A0A928ZWM8</accession>
<dbReference type="PROSITE" id="PS00389">
    <property type="entry name" value="ATPASE_DELTA"/>
    <property type="match status" value="1"/>
</dbReference>
<dbReference type="AlphaFoldDB" id="A0A928ZWM8"/>
<evidence type="ECO:0000256" key="1">
    <source>
        <dbReference type="ARBA" id="ARBA00004370"/>
    </source>
</evidence>
<dbReference type="Proteomes" id="UP000615026">
    <property type="component" value="Unassembled WGS sequence"/>
</dbReference>
<reference evidence="9" key="1">
    <citation type="submission" date="2020-10" db="EMBL/GenBank/DDBJ databases">
        <authorList>
            <person name="Castelo-Branco R."/>
            <person name="Eusebio N."/>
            <person name="Adriana R."/>
            <person name="Vieira A."/>
            <person name="Brugerolle De Fraissinette N."/>
            <person name="Rezende De Castro R."/>
            <person name="Schneider M.P."/>
            <person name="Vasconcelos V."/>
            <person name="Leao P.N."/>
        </authorList>
    </citation>
    <scope>NUCLEOTIDE SEQUENCE</scope>
    <source>
        <strain evidence="9">LEGE 11479</strain>
    </source>
</reference>
<protein>
    <recommendedName>
        <fullName evidence="8">ATP synthase subunit delta</fullName>
    </recommendedName>
    <alternativeName>
        <fullName evidence="8">ATP synthase F(1) sector subunit delta</fullName>
    </alternativeName>
    <alternativeName>
        <fullName evidence="8">F-type ATPase subunit delta</fullName>
        <shortName evidence="8">F-ATPase subunit delta</shortName>
    </alternativeName>
</protein>
<keyword evidence="2 8" id="KW-0813">Transport</keyword>
<keyword evidence="4 8" id="KW-0406">Ion transport</keyword>
<proteinExistence type="inferred from homology"/>
<dbReference type="GO" id="GO:0046933">
    <property type="term" value="F:proton-transporting ATP synthase activity, rotational mechanism"/>
    <property type="evidence" value="ECO:0007669"/>
    <property type="project" value="UniProtKB-UniRule"/>
</dbReference>
<dbReference type="InterPro" id="IPR000711">
    <property type="entry name" value="ATPase_OSCP/dsu"/>
</dbReference>
<evidence type="ECO:0000313" key="9">
    <source>
        <dbReference type="EMBL" id="MBE9068839.1"/>
    </source>
</evidence>